<dbReference type="Pfam" id="PF08423">
    <property type="entry name" value="Rad51"/>
    <property type="match status" value="1"/>
</dbReference>
<comment type="caution">
    <text evidence="6">The sequence shown here is derived from an EMBL/GenBank/DDBJ whole genome shotgun (WGS) entry which is preliminary data.</text>
</comment>
<keyword evidence="2 3" id="KW-0067">ATP-binding</keyword>
<dbReference type="InterPro" id="IPR027417">
    <property type="entry name" value="P-loop_NTPase"/>
</dbReference>
<name>A0ABD3LCT7_EUCGL</name>
<organism evidence="6 7">
    <name type="scientific">Eucalyptus globulus</name>
    <name type="common">Tasmanian blue gum</name>
    <dbReference type="NCBI Taxonomy" id="34317"/>
    <lineage>
        <taxon>Eukaryota</taxon>
        <taxon>Viridiplantae</taxon>
        <taxon>Streptophyta</taxon>
        <taxon>Embryophyta</taxon>
        <taxon>Tracheophyta</taxon>
        <taxon>Spermatophyta</taxon>
        <taxon>Magnoliopsida</taxon>
        <taxon>eudicotyledons</taxon>
        <taxon>Gunneridae</taxon>
        <taxon>Pentapetalae</taxon>
        <taxon>rosids</taxon>
        <taxon>malvids</taxon>
        <taxon>Myrtales</taxon>
        <taxon>Myrtaceae</taxon>
        <taxon>Myrtoideae</taxon>
        <taxon>Eucalypteae</taxon>
        <taxon>Eucalyptus</taxon>
    </lineage>
</organism>
<evidence type="ECO:0000256" key="2">
    <source>
        <dbReference type="ARBA" id="ARBA00022840"/>
    </source>
</evidence>
<gene>
    <name evidence="6" type="ORF">ACJRO7_010446</name>
</gene>
<proteinExistence type="inferred from homology"/>
<keyword evidence="7" id="KW-1185">Reference proteome</keyword>
<dbReference type="GO" id="GO:0005524">
    <property type="term" value="F:ATP binding"/>
    <property type="evidence" value="ECO:0007669"/>
    <property type="project" value="UniProtKB-KW"/>
</dbReference>
<evidence type="ECO:0000259" key="5">
    <source>
        <dbReference type="PROSITE" id="PS50163"/>
    </source>
</evidence>
<dbReference type="InterPro" id="IPR020587">
    <property type="entry name" value="RecA_monomer-monomer_interface"/>
</dbReference>
<evidence type="ECO:0000313" key="6">
    <source>
        <dbReference type="EMBL" id="KAL3749338.1"/>
    </source>
</evidence>
<feature type="domain" description="RecA family profile 2" evidence="5">
    <location>
        <begin position="255"/>
        <end position="304"/>
    </location>
</feature>
<evidence type="ECO:0000256" key="3">
    <source>
        <dbReference type="RuleBase" id="RU003422"/>
    </source>
</evidence>
<sequence length="333" mass="36602">MLLSLRAEEQKIVEREDVDDGAEDLLETIDKQTVEHDGGLFFSFAGISQGIHAGDVKKIQNAGIDTCKCLDDAYREGFSEAKVDKICESAEKIVNSRFITGIEAMLRSKSVICITTGSQTLNELLGGGTETQAITEAFGVSRSGKTQLAYTLFVTTQVAERFGMDPGAIIYARASTSEHQYNFLLSLAAKVCEEPFRFLIVDSVIALFRVEYNGRGELAGRQQTLAQMLSRLLKTAEEFNVAVYMTNQVVDDLGGAVFISDPEKPAGGDVLAHLVTIRLIFRKGKGEQRVCKLFKAPDLPKAEAKSILSLHIDRWRPDLSTVLTVHLMVYGDP</sequence>
<dbReference type="SUPFAM" id="SSF52540">
    <property type="entry name" value="P-loop containing nucleoside triphosphate hydrolases"/>
    <property type="match status" value="1"/>
</dbReference>
<dbReference type="PROSITE" id="PS50162">
    <property type="entry name" value="RECA_2"/>
    <property type="match status" value="1"/>
</dbReference>
<reference evidence="6 7" key="1">
    <citation type="submission" date="2024-11" db="EMBL/GenBank/DDBJ databases">
        <title>Chromosome-level genome assembly of Eucalyptus globulus Labill. provides insights into its genome evolution.</title>
        <authorList>
            <person name="Li X."/>
        </authorList>
    </citation>
    <scope>NUCLEOTIDE SEQUENCE [LARGE SCALE GENOMIC DNA]</scope>
    <source>
        <strain evidence="6">CL2024</strain>
        <tissue evidence="6">Fresh tender leaves</tissue>
    </source>
</reference>
<keyword evidence="1 3" id="KW-0547">Nucleotide-binding</keyword>
<evidence type="ECO:0000313" key="7">
    <source>
        <dbReference type="Proteomes" id="UP001634007"/>
    </source>
</evidence>
<feature type="domain" description="RecA family profile 1" evidence="4">
    <location>
        <begin position="110"/>
        <end position="249"/>
    </location>
</feature>
<dbReference type="InterPro" id="IPR013632">
    <property type="entry name" value="Rad51_C"/>
</dbReference>
<dbReference type="AlphaFoldDB" id="A0ABD3LCT7"/>
<dbReference type="InterPro" id="IPR020588">
    <property type="entry name" value="RecA_ATP-bd"/>
</dbReference>
<dbReference type="Gene3D" id="3.40.50.300">
    <property type="entry name" value="P-loop containing nucleotide triphosphate hydrolases"/>
    <property type="match status" value="1"/>
</dbReference>
<dbReference type="Gene3D" id="1.10.150.20">
    <property type="entry name" value="5' to 3' exonuclease, C-terminal subdomain"/>
    <property type="match status" value="1"/>
</dbReference>
<dbReference type="PANTHER" id="PTHR22942:SF30">
    <property type="entry name" value="MEIOTIC RECOMBINATION PROTEIN DMC1_LIM15 HOMOLOG"/>
    <property type="match status" value="1"/>
</dbReference>
<comment type="similarity">
    <text evidence="3">Belongs to the RecA family.</text>
</comment>
<dbReference type="Proteomes" id="UP001634007">
    <property type="component" value="Unassembled WGS sequence"/>
</dbReference>
<dbReference type="PROSITE" id="PS50163">
    <property type="entry name" value="RECA_3"/>
    <property type="match status" value="1"/>
</dbReference>
<dbReference type="EMBL" id="JBJKBG010000002">
    <property type="protein sequence ID" value="KAL3749338.1"/>
    <property type="molecule type" value="Genomic_DNA"/>
</dbReference>
<evidence type="ECO:0000259" key="4">
    <source>
        <dbReference type="PROSITE" id="PS50162"/>
    </source>
</evidence>
<dbReference type="PANTHER" id="PTHR22942">
    <property type="entry name" value="RECA/RAD51/RADA DNA STRAND-PAIRING FAMILY MEMBER"/>
    <property type="match status" value="1"/>
</dbReference>
<accession>A0ABD3LCT7</accession>
<evidence type="ECO:0000256" key="1">
    <source>
        <dbReference type="ARBA" id="ARBA00022741"/>
    </source>
</evidence>
<protein>
    <submittedName>
        <fullName evidence="6">Uncharacterized protein</fullName>
    </submittedName>
</protein>